<dbReference type="InterPro" id="IPR038765">
    <property type="entry name" value="Papain-like_cys_pep_sf"/>
</dbReference>
<dbReference type="EMBL" id="JAVXUO010001963">
    <property type="protein sequence ID" value="KAK2977684.1"/>
    <property type="molecule type" value="Genomic_DNA"/>
</dbReference>
<evidence type="ECO:0000259" key="2">
    <source>
        <dbReference type="Pfam" id="PF00112"/>
    </source>
</evidence>
<dbReference type="Pfam" id="PF00112">
    <property type="entry name" value="Peptidase_C1"/>
    <property type="match status" value="1"/>
</dbReference>
<evidence type="ECO:0000256" key="1">
    <source>
        <dbReference type="SAM" id="MobiDB-lite"/>
    </source>
</evidence>
<dbReference type="SUPFAM" id="SSF54001">
    <property type="entry name" value="Cysteine proteinases"/>
    <property type="match status" value="1"/>
</dbReference>
<name>A0AA88UAS6_9ASTE</name>
<feature type="domain" description="Peptidase C1A papain C-terminal" evidence="2">
    <location>
        <begin position="99"/>
        <end position="135"/>
    </location>
</feature>
<organism evidence="3 4">
    <name type="scientific">Escallonia rubra</name>
    <dbReference type="NCBI Taxonomy" id="112253"/>
    <lineage>
        <taxon>Eukaryota</taxon>
        <taxon>Viridiplantae</taxon>
        <taxon>Streptophyta</taxon>
        <taxon>Embryophyta</taxon>
        <taxon>Tracheophyta</taxon>
        <taxon>Spermatophyta</taxon>
        <taxon>Magnoliopsida</taxon>
        <taxon>eudicotyledons</taxon>
        <taxon>Gunneridae</taxon>
        <taxon>Pentapetalae</taxon>
        <taxon>asterids</taxon>
        <taxon>campanulids</taxon>
        <taxon>Escalloniales</taxon>
        <taxon>Escalloniaceae</taxon>
        <taxon>Escallonia</taxon>
    </lineage>
</organism>
<protein>
    <recommendedName>
        <fullName evidence="2">Peptidase C1A papain C-terminal domain-containing protein</fullName>
    </recommendedName>
</protein>
<dbReference type="GO" id="GO:0008234">
    <property type="term" value="F:cysteine-type peptidase activity"/>
    <property type="evidence" value="ECO:0007669"/>
    <property type="project" value="InterPro"/>
</dbReference>
<dbReference type="InterPro" id="IPR000668">
    <property type="entry name" value="Peptidase_C1A_C"/>
</dbReference>
<dbReference type="Gene3D" id="2.40.50.170">
    <property type="entry name" value="Cysteine proteinases. Chain C"/>
    <property type="match status" value="1"/>
</dbReference>
<reference evidence="3" key="1">
    <citation type="submission" date="2022-12" db="EMBL/GenBank/DDBJ databases">
        <title>Draft genome assemblies for two species of Escallonia (Escalloniales).</title>
        <authorList>
            <person name="Chanderbali A."/>
            <person name="Dervinis C."/>
            <person name="Anghel I."/>
            <person name="Soltis D."/>
            <person name="Soltis P."/>
            <person name="Zapata F."/>
        </authorList>
    </citation>
    <scope>NUCLEOTIDE SEQUENCE</scope>
    <source>
        <strain evidence="3">UCBG92.1500</strain>
        <tissue evidence="3">Leaf</tissue>
    </source>
</reference>
<dbReference type="Proteomes" id="UP001187471">
    <property type="component" value="Unassembled WGS sequence"/>
</dbReference>
<accession>A0AA88UAS6</accession>
<feature type="region of interest" description="Disordered" evidence="1">
    <location>
        <begin position="32"/>
        <end position="58"/>
    </location>
</feature>
<evidence type="ECO:0000313" key="4">
    <source>
        <dbReference type="Proteomes" id="UP001187471"/>
    </source>
</evidence>
<sequence length="137" mass="14467">MNILSCVQITLRNRRNRNHNSTQTNLVAVTEAGNPVAGANPGKESTGKRYSPRSAANSTSLSIIDKKVETNDGPPWTIAALSASAASTIHAEPLATTCTANSWGNSWGYDGYIRIARDVAAKEGECGIAMMASYPLA</sequence>
<dbReference type="AlphaFoldDB" id="A0AA88UAS6"/>
<proteinExistence type="predicted"/>
<comment type="caution">
    <text evidence="3">The sequence shown here is derived from an EMBL/GenBank/DDBJ whole genome shotgun (WGS) entry which is preliminary data.</text>
</comment>
<keyword evidence="4" id="KW-1185">Reference proteome</keyword>
<gene>
    <name evidence="3" type="ORF">RJ640_006024</name>
</gene>
<evidence type="ECO:0000313" key="3">
    <source>
        <dbReference type="EMBL" id="KAK2977684.1"/>
    </source>
</evidence>
<dbReference type="GO" id="GO:0006508">
    <property type="term" value="P:proteolysis"/>
    <property type="evidence" value="ECO:0007669"/>
    <property type="project" value="InterPro"/>
</dbReference>